<comment type="similarity">
    <text evidence="5">Belongs to the peptidase S26 family.</text>
</comment>
<dbReference type="PANTHER" id="PTHR35532:SF5">
    <property type="entry name" value="CARBOHYDRATE-BINDING DOMAIN-CONTAINING PROTEIN"/>
    <property type="match status" value="1"/>
</dbReference>
<dbReference type="EMBL" id="JADIMI010000022">
    <property type="protein sequence ID" value="MBO8451795.1"/>
    <property type="molecule type" value="Genomic_DNA"/>
</dbReference>
<feature type="domain" description="Peptidase S26" evidence="6">
    <location>
        <begin position="12"/>
        <end position="266"/>
    </location>
</feature>
<dbReference type="PANTHER" id="PTHR35532">
    <property type="entry name" value="SIMILAR TO POLYHYDROXYALKANOATE DEPOLYMERASE"/>
    <property type="match status" value="1"/>
</dbReference>
<accession>A0A9D9ERI0</accession>
<evidence type="ECO:0000256" key="2">
    <source>
        <dbReference type="ARBA" id="ARBA00022670"/>
    </source>
</evidence>
<evidence type="ECO:0000256" key="5">
    <source>
        <dbReference type="RuleBase" id="RU362042"/>
    </source>
</evidence>
<dbReference type="AlphaFoldDB" id="A0A9D9ERI0"/>
<dbReference type="InterPro" id="IPR019756">
    <property type="entry name" value="Pept_S26A_signal_pept_1_Ser-AS"/>
</dbReference>
<dbReference type="NCBIfam" id="TIGR02227">
    <property type="entry name" value="sigpep_I_bact"/>
    <property type="match status" value="1"/>
</dbReference>
<comment type="caution">
    <text evidence="7">The sequence shown here is derived from an EMBL/GenBank/DDBJ whole genome shotgun (WGS) entry which is preliminary data.</text>
</comment>
<sequence length="912" mass="104504">MKKIFYNTVKAVLVTVLLLMAMAVIVPVFVCDQFRIGGHSMDPTLEAGDHILVNKLLFGARIYKNYDFSRPDVESFRMPGFRKIRPGDIVVFNSPDGRYNDRISFRINYVYAKRCIGTPGDTVRIVDGACFNSRIVGSVGPLCHQLELAEASDEELKAEGVVVNAAHFAGGGWTIRNFGPLAVPASGMTVSLDSVSVRQYAKVIQYETGYWPEVKQGEVFIDGRSYPEYTFNENYYFFIGDNVLDSRDSRYIGFVPEEYVVGIATRILFSEDTDGSWRKDRFFKSVAYEHTFPMSERLDRALSYAGENRCELVKVLDRYSVYPEDSLKLLSAVFLIENMPGRYYYEGKALTDQLEYYRHLREAADMGRHPTAALEMHRKKFPDFSPAAVERKEDIETVDSAYLCSNIEWAFRMWEEMPWGRSVPFEDFRDYVLPYRTGNETLSYWREDYFRQYGPLLESFMEAPDSIRTDYVRAASYLLSHMTPEDPYYSSYAPSGLPNVGPQAVKYRCGTCRELTDFNTYLFRTFCIPSSVDYMPLRGDNNTGHSWTSLWDRKGNVYCEDSGKIMRVKDSPNYSAAKLKVYRASFVADGDTDVTEAYSPHYMEHMPVPKRAVYPGYLPDTVYLALSRRLAWVPVVKARTDGRNVSFDDVCSGSMVRLVSIEGDRTRFWSDPFYVDSTGRYHFMSVTDSVTDMVALAKYPLRNEMGFRRRMIGGVFEGSNSPDFRPCDTLYIVEKASERLVERVRVNSGREYRYLRYYGPDSSWCHVAEIAFFGGADGGKLTGKIIGTPGSPGNQGNDTYHDYTKAFDGKIWTSVNYRYPSGGWTGMDFGRPMKITEIHYSPANRDNCIRAGDEYELYYCDKVWKSAGRKVAVTDSLLFEDVPAGTLYLLYDHTRGEQRRIFSYENGRQVWR</sequence>
<dbReference type="PRINTS" id="PR00727">
    <property type="entry name" value="LEADERPTASE"/>
</dbReference>
<gene>
    <name evidence="7" type="primary">lepB</name>
    <name evidence="7" type="ORF">IAC06_02775</name>
</gene>
<feature type="active site" evidence="4">
    <location>
        <position position="40"/>
    </location>
</feature>
<dbReference type="GO" id="GO:0016020">
    <property type="term" value="C:membrane"/>
    <property type="evidence" value="ECO:0007669"/>
    <property type="project" value="UniProtKB-SubCell"/>
</dbReference>
<evidence type="ECO:0000259" key="6">
    <source>
        <dbReference type="Pfam" id="PF10502"/>
    </source>
</evidence>
<evidence type="ECO:0000256" key="3">
    <source>
        <dbReference type="ARBA" id="ARBA00022801"/>
    </source>
</evidence>
<dbReference type="InterPro" id="IPR019533">
    <property type="entry name" value="Peptidase_S26"/>
</dbReference>
<evidence type="ECO:0000313" key="8">
    <source>
        <dbReference type="Proteomes" id="UP000823661"/>
    </source>
</evidence>
<keyword evidence="2 5" id="KW-0645">Protease</keyword>
<evidence type="ECO:0000256" key="1">
    <source>
        <dbReference type="ARBA" id="ARBA00019232"/>
    </source>
</evidence>
<dbReference type="GO" id="GO:0009003">
    <property type="term" value="F:signal peptidase activity"/>
    <property type="evidence" value="ECO:0007669"/>
    <property type="project" value="UniProtKB-EC"/>
</dbReference>
<dbReference type="InterPro" id="IPR000223">
    <property type="entry name" value="Pept_S26A_signal_pept_1"/>
</dbReference>
<protein>
    <recommendedName>
        <fullName evidence="1 5">Signal peptidase I</fullName>
        <ecNumber evidence="5">3.4.21.89</ecNumber>
    </recommendedName>
</protein>
<dbReference type="Gene3D" id="2.60.120.260">
    <property type="entry name" value="Galactose-binding domain-like"/>
    <property type="match status" value="2"/>
</dbReference>
<dbReference type="SUPFAM" id="SSF51306">
    <property type="entry name" value="LexA/Signal peptidase"/>
    <property type="match status" value="1"/>
</dbReference>
<reference evidence="7" key="1">
    <citation type="submission" date="2020-10" db="EMBL/GenBank/DDBJ databases">
        <authorList>
            <person name="Gilroy R."/>
        </authorList>
    </citation>
    <scope>NUCLEOTIDE SEQUENCE</scope>
    <source>
        <strain evidence="7">B1-20833</strain>
    </source>
</reference>
<name>A0A9D9ERI0_9BACT</name>
<dbReference type="InterPro" id="IPR019758">
    <property type="entry name" value="Pept_S26A_signal_pept_1_CS"/>
</dbReference>
<dbReference type="Proteomes" id="UP000823661">
    <property type="component" value="Unassembled WGS sequence"/>
</dbReference>
<dbReference type="Pfam" id="PF10502">
    <property type="entry name" value="Peptidase_S26"/>
    <property type="match status" value="1"/>
</dbReference>
<organism evidence="7 8">
    <name type="scientific">Candidatus Cryptobacteroides intestinavium</name>
    <dbReference type="NCBI Taxonomy" id="2840766"/>
    <lineage>
        <taxon>Bacteria</taxon>
        <taxon>Pseudomonadati</taxon>
        <taxon>Bacteroidota</taxon>
        <taxon>Bacteroidia</taxon>
        <taxon>Bacteroidales</taxon>
        <taxon>Candidatus Cryptobacteroides</taxon>
    </lineage>
</organism>
<proteinExistence type="inferred from homology"/>
<dbReference type="CDD" id="cd06530">
    <property type="entry name" value="S26_SPase_I"/>
    <property type="match status" value="2"/>
</dbReference>
<dbReference type="Gene3D" id="2.10.109.10">
    <property type="entry name" value="Umud Fragment, subunit A"/>
    <property type="match status" value="1"/>
</dbReference>
<reference evidence="7" key="2">
    <citation type="journal article" date="2021" name="PeerJ">
        <title>Extensive microbial diversity within the chicken gut microbiome revealed by metagenomics and culture.</title>
        <authorList>
            <person name="Gilroy R."/>
            <person name="Ravi A."/>
            <person name="Getino M."/>
            <person name="Pursley I."/>
            <person name="Horton D.L."/>
            <person name="Alikhan N.F."/>
            <person name="Baker D."/>
            <person name="Gharbi K."/>
            <person name="Hall N."/>
            <person name="Watson M."/>
            <person name="Adriaenssens E.M."/>
            <person name="Foster-Nyarko E."/>
            <person name="Jarju S."/>
            <person name="Secka A."/>
            <person name="Antonio M."/>
            <person name="Oren A."/>
            <person name="Chaudhuri R.R."/>
            <person name="La Ragione R."/>
            <person name="Hildebrand F."/>
            <person name="Pallen M.J."/>
        </authorList>
    </citation>
    <scope>NUCLEOTIDE SEQUENCE</scope>
    <source>
        <strain evidence="7">B1-20833</strain>
    </source>
</reference>
<evidence type="ECO:0000256" key="4">
    <source>
        <dbReference type="PIRSR" id="PIRSR600223-1"/>
    </source>
</evidence>
<evidence type="ECO:0000313" key="7">
    <source>
        <dbReference type="EMBL" id="MBO8451795.1"/>
    </source>
</evidence>
<dbReference type="InterPro" id="IPR036286">
    <property type="entry name" value="LexA/Signal_pep-like_sf"/>
</dbReference>
<comment type="subcellular location">
    <subcellularLocation>
        <location evidence="5">Membrane</location>
        <topology evidence="5">Single-pass type II membrane protein</topology>
    </subcellularLocation>
</comment>
<dbReference type="EC" id="3.4.21.89" evidence="5"/>
<feature type="active site" evidence="4">
    <location>
        <position position="113"/>
    </location>
</feature>
<dbReference type="GO" id="GO:0004252">
    <property type="term" value="F:serine-type endopeptidase activity"/>
    <property type="evidence" value="ECO:0007669"/>
    <property type="project" value="InterPro"/>
</dbReference>
<comment type="catalytic activity">
    <reaction evidence="5">
        <text>Cleavage of hydrophobic, N-terminal signal or leader sequences from secreted and periplasmic proteins.</text>
        <dbReference type="EC" id="3.4.21.89"/>
    </reaction>
</comment>
<dbReference type="PROSITE" id="PS00501">
    <property type="entry name" value="SPASE_I_1"/>
    <property type="match status" value="1"/>
</dbReference>
<keyword evidence="3 5" id="KW-0378">Hydrolase</keyword>
<dbReference type="PROSITE" id="PS00761">
    <property type="entry name" value="SPASE_I_3"/>
    <property type="match status" value="1"/>
</dbReference>
<dbReference type="GO" id="GO:0006465">
    <property type="term" value="P:signal peptide processing"/>
    <property type="evidence" value="ECO:0007669"/>
    <property type="project" value="InterPro"/>
</dbReference>